<dbReference type="AlphaFoldDB" id="A0A210PIB1"/>
<dbReference type="Proteomes" id="UP000242188">
    <property type="component" value="Unassembled WGS sequence"/>
</dbReference>
<accession>A0A210PIB1</accession>
<feature type="domain" description="C-type lectin" evidence="1">
    <location>
        <begin position="14"/>
        <end position="125"/>
    </location>
</feature>
<dbReference type="EMBL" id="NEDP02076660">
    <property type="protein sequence ID" value="OWF36220.1"/>
    <property type="molecule type" value="Genomic_DNA"/>
</dbReference>
<evidence type="ECO:0000259" key="1">
    <source>
        <dbReference type="PROSITE" id="PS50041"/>
    </source>
</evidence>
<dbReference type="Pfam" id="PF00059">
    <property type="entry name" value="Lectin_C"/>
    <property type="match status" value="1"/>
</dbReference>
<dbReference type="Gene3D" id="3.20.20.80">
    <property type="entry name" value="Glycosidases"/>
    <property type="match status" value="1"/>
</dbReference>
<dbReference type="PANTHER" id="PTHR37398:SF3">
    <property type="entry name" value="GLYCOSIDE HYDROLASE FAMILY 5 DOMAIN-CONTAINING PROTEIN"/>
    <property type="match status" value="1"/>
</dbReference>
<dbReference type="Gene3D" id="3.10.100.10">
    <property type="entry name" value="Mannose-Binding Protein A, subunit A"/>
    <property type="match status" value="1"/>
</dbReference>
<dbReference type="InterPro" id="IPR016186">
    <property type="entry name" value="C-type_lectin-like/link_sf"/>
</dbReference>
<dbReference type="SUPFAM" id="SSF56436">
    <property type="entry name" value="C-type lectin-like"/>
    <property type="match status" value="1"/>
</dbReference>
<dbReference type="CDD" id="cd00037">
    <property type="entry name" value="CLECT"/>
    <property type="match status" value="1"/>
</dbReference>
<dbReference type="SUPFAM" id="SSF51445">
    <property type="entry name" value="(Trans)glycosidases"/>
    <property type="match status" value="1"/>
</dbReference>
<protein>
    <submittedName>
        <fullName evidence="2">Mannan endo-1,4-beta-mannosidase</fullName>
    </submittedName>
</protein>
<dbReference type="PANTHER" id="PTHR37398">
    <property type="entry name" value="ENDO-BETA-1,4-MANNANASE"/>
    <property type="match status" value="1"/>
</dbReference>
<reference evidence="2 3" key="1">
    <citation type="journal article" date="2017" name="Nat. Ecol. Evol.">
        <title>Scallop genome provides insights into evolution of bilaterian karyotype and development.</title>
        <authorList>
            <person name="Wang S."/>
            <person name="Zhang J."/>
            <person name="Jiao W."/>
            <person name="Li J."/>
            <person name="Xun X."/>
            <person name="Sun Y."/>
            <person name="Guo X."/>
            <person name="Huan P."/>
            <person name="Dong B."/>
            <person name="Zhang L."/>
            <person name="Hu X."/>
            <person name="Sun X."/>
            <person name="Wang J."/>
            <person name="Zhao C."/>
            <person name="Wang Y."/>
            <person name="Wang D."/>
            <person name="Huang X."/>
            <person name="Wang R."/>
            <person name="Lv J."/>
            <person name="Li Y."/>
            <person name="Zhang Z."/>
            <person name="Liu B."/>
            <person name="Lu W."/>
            <person name="Hui Y."/>
            <person name="Liang J."/>
            <person name="Zhou Z."/>
            <person name="Hou R."/>
            <person name="Li X."/>
            <person name="Liu Y."/>
            <person name="Li H."/>
            <person name="Ning X."/>
            <person name="Lin Y."/>
            <person name="Zhao L."/>
            <person name="Xing Q."/>
            <person name="Dou J."/>
            <person name="Li Y."/>
            <person name="Mao J."/>
            <person name="Guo H."/>
            <person name="Dou H."/>
            <person name="Li T."/>
            <person name="Mu C."/>
            <person name="Jiang W."/>
            <person name="Fu Q."/>
            <person name="Fu X."/>
            <person name="Miao Y."/>
            <person name="Liu J."/>
            <person name="Yu Q."/>
            <person name="Li R."/>
            <person name="Liao H."/>
            <person name="Li X."/>
            <person name="Kong Y."/>
            <person name="Jiang Z."/>
            <person name="Chourrout D."/>
            <person name="Li R."/>
            <person name="Bao Z."/>
        </authorList>
    </citation>
    <scope>NUCLEOTIDE SEQUENCE [LARGE SCALE GENOMIC DNA]</scope>
    <source>
        <strain evidence="2 3">PY_sf001</strain>
    </source>
</reference>
<dbReference type="InterPro" id="IPR017853">
    <property type="entry name" value="GH"/>
</dbReference>
<dbReference type="InterPro" id="IPR001304">
    <property type="entry name" value="C-type_lectin-like"/>
</dbReference>
<keyword evidence="3" id="KW-1185">Reference proteome</keyword>
<proteinExistence type="predicted"/>
<evidence type="ECO:0000313" key="2">
    <source>
        <dbReference type="EMBL" id="OWF36220.1"/>
    </source>
</evidence>
<dbReference type="OrthoDB" id="406631at2759"/>
<sequence>MLCSIKITFPYLALTGATYQLVTQKKSFYDAEHYCQTHGGHLTSVHSAAENQHVYNLCRQHSGRYCWIGLERESTGHFRWTDGSAFSYNNFHSGEPDNYNNEEGCALMPLHDSNYPNGLWSDKKCVAHYDLSYFVCKMSGSSQTHTSAPVVTNPPSQTLTSGTHKLYVQGTNLMMDGHRVFLSGTNQPWVAYAYDFGNHQYASRKTKFEQALQQVHQAGGNSIRTWIHIEGETSPQFSSDGHVTGFDRDGTFISDMREYLQAARRYNILVFPTLWNAAVNQNYHYRLNGLIKDQSKLQSYIDHALIPMVQALKDEPALGGWDIMNEPEGELKANVFSADPCFDTRPLNNQGPGWAGKLYTAQEFAKFINWQADAIKRADPQAMVTVGAWNPKSNTDNFGFHNLYKDECLRKAGGKQLGTLTFYSVHTYDNNGHFDGQSPFQHSFSDFGLDKPVVIAEFNQNKGGGMTSQQQYQYAYNHGYSGAWAWAYDKDWSTEQDGVSAIRSKNDQSKGGLVAINLN</sequence>
<evidence type="ECO:0000313" key="3">
    <source>
        <dbReference type="Proteomes" id="UP000242188"/>
    </source>
</evidence>
<dbReference type="SMART" id="SM00034">
    <property type="entry name" value="CLECT"/>
    <property type="match status" value="1"/>
</dbReference>
<dbReference type="STRING" id="6573.A0A210PIB1"/>
<gene>
    <name evidence="2" type="ORF">KP79_PYT10131</name>
</gene>
<organism evidence="2 3">
    <name type="scientific">Mizuhopecten yessoensis</name>
    <name type="common">Japanese scallop</name>
    <name type="synonym">Patinopecten yessoensis</name>
    <dbReference type="NCBI Taxonomy" id="6573"/>
    <lineage>
        <taxon>Eukaryota</taxon>
        <taxon>Metazoa</taxon>
        <taxon>Spiralia</taxon>
        <taxon>Lophotrochozoa</taxon>
        <taxon>Mollusca</taxon>
        <taxon>Bivalvia</taxon>
        <taxon>Autobranchia</taxon>
        <taxon>Pteriomorphia</taxon>
        <taxon>Pectinida</taxon>
        <taxon>Pectinoidea</taxon>
        <taxon>Pectinidae</taxon>
        <taxon>Mizuhopecten</taxon>
    </lineage>
</organism>
<comment type="caution">
    <text evidence="2">The sequence shown here is derived from an EMBL/GenBank/DDBJ whole genome shotgun (WGS) entry which is preliminary data.</text>
</comment>
<dbReference type="InterPro" id="IPR016187">
    <property type="entry name" value="CTDL_fold"/>
</dbReference>
<dbReference type="PROSITE" id="PS50041">
    <property type="entry name" value="C_TYPE_LECTIN_2"/>
    <property type="match status" value="1"/>
</dbReference>
<name>A0A210PIB1_MIZYE</name>